<keyword evidence="1" id="KW-0378">Hydrolase</keyword>
<gene>
    <name evidence="2" type="ORF">IPP15_20545</name>
</gene>
<evidence type="ECO:0000313" key="3">
    <source>
        <dbReference type="Proteomes" id="UP000808337"/>
    </source>
</evidence>
<dbReference type="GO" id="GO:0004521">
    <property type="term" value="F:RNA endonuclease activity"/>
    <property type="evidence" value="ECO:0007669"/>
    <property type="project" value="TreeGrafter"/>
</dbReference>
<dbReference type="GO" id="GO:0016787">
    <property type="term" value="F:hydrolase activity"/>
    <property type="evidence" value="ECO:0007669"/>
    <property type="project" value="UniProtKB-KW"/>
</dbReference>
<comment type="function">
    <text evidence="1">Toxic component of a type II toxin-antitoxin (TA) system.</text>
</comment>
<keyword evidence="1" id="KW-0255">Endonuclease</keyword>
<evidence type="ECO:0000313" key="2">
    <source>
        <dbReference type="EMBL" id="MBK9984719.1"/>
    </source>
</evidence>
<evidence type="ECO:0000256" key="1">
    <source>
        <dbReference type="PIRNR" id="PIRNR033490"/>
    </source>
</evidence>
<dbReference type="PIRSF" id="PIRSF033490">
    <property type="entry name" value="MazF"/>
    <property type="match status" value="1"/>
</dbReference>
<protein>
    <recommendedName>
        <fullName evidence="1">mRNA interferase</fullName>
        <ecNumber evidence="1">3.1.-.-</ecNumber>
    </recommendedName>
</protein>
<dbReference type="Pfam" id="PF02452">
    <property type="entry name" value="PemK_toxin"/>
    <property type="match status" value="1"/>
</dbReference>
<reference evidence="2 3" key="1">
    <citation type="submission" date="2020-10" db="EMBL/GenBank/DDBJ databases">
        <title>Connecting structure to function with the recovery of over 1000 high-quality activated sludge metagenome-assembled genomes encoding full-length rRNA genes using long-read sequencing.</title>
        <authorList>
            <person name="Singleton C.M."/>
            <person name="Petriglieri F."/>
            <person name="Kristensen J.M."/>
            <person name="Kirkegaard R.H."/>
            <person name="Michaelsen T.Y."/>
            <person name="Andersen M.H."/>
            <person name="Karst S.M."/>
            <person name="Dueholm M.S."/>
            <person name="Nielsen P.H."/>
            <person name="Albertsen M."/>
        </authorList>
    </citation>
    <scope>NUCLEOTIDE SEQUENCE [LARGE SCALE GENOMIC DNA]</scope>
    <source>
        <strain evidence="2">Ribe_18-Q3-R11-54_MAXAC.273</strain>
    </source>
</reference>
<dbReference type="EMBL" id="JADKGY010000031">
    <property type="protein sequence ID" value="MBK9984719.1"/>
    <property type="molecule type" value="Genomic_DNA"/>
</dbReference>
<dbReference type="GO" id="GO:0006402">
    <property type="term" value="P:mRNA catabolic process"/>
    <property type="evidence" value="ECO:0007669"/>
    <property type="project" value="TreeGrafter"/>
</dbReference>
<dbReference type="PANTHER" id="PTHR33988:SF2">
    <property type="entry name" value="ENDORIBONUCLEASE MAZF"/>
    <property type="match status" value="1"/>
</dbReference>
<dbReference type="Proteomes" id="UP000808337">
    <property type="component" value="Unassembled WGS sequence"/>
</dbReference>
<keyword evidence="1" id="KW-0540">Nuclease</keyword>
<dbReference type="InterPro" id="IPR011067">
    <property type="entry name" value="Plasmid_toxin/cell-grow_inhib"/>
</dbReference>
<proteinExistence type="inferred from homology"/>
<sequence length="119" mass="13676">MSIQRWSIYRADLDPVIGSEQGKSRPVLIISEDEINDILNIVNVIPITSRKSGRQIYPNEVLIQAGQFGLTYESIILCHQIRTLDKKRLDKLFGRITDINIQEEVIDSLCFQLGIYRSK</sequence>
<name>A0A9D7SYY5_9BACT</name>
<organism evidence="2 3">
    <name type="scientific">Candidatus Opimibacter skivensis</name>
    <dbReference type="NCBI Taxonomy" id="2982028"/>
    <lineage>
        <taxon>Bacteria</taxon>
        <taxon>Pseudomonadati</taxon>
        <taxon>Bacteroidota</taxon>
        <taxon>Saprospiria</taxon>
        <taxon>Saprospirales</taxon>
        <taxon>Saprospiraceae</taxon>
        <taxon>Candidatus Opimibacter</taxon>
    </lineage>
</organism>
<accession>A0A9D7SYY5</accession>
<dbReference type="EC" id="3.1.-.-" evidence="1"/>
<dbReference type="GO" id="GO:0016075">
    <property type="term" value="P:rRNA catabolic process"/>
    <property type="evidence" value="ECO:0007669"/>
    <property type="project" value="TreeGrafter"/>
</dbReference>
<comment type="similarity">
    <text evidence="1">Belongs to the PemK/MazF family.</text>
</comment>
<dbReference type="GO" id="GO:0003677">
    <property type="term" value="F:DNA binding"/>
    <property type="evidence" value="ECO:0007669"/>
    <property type="project" value="InterPro"/>
</dbReference>
<dbReference type="PANTHER" id="PTHR33988">
    <property type="entry name" value="ENDORIBONUCLEASE MAZF-RELATED"/>
    <property type="match status" value="1"/>
</dbReference>
<comment type="caution">
    <text evidence="2">The sequence shown here is derived from an EMBL/GenBank/DDBJ whole genome shotgun (WGS) entry which is preliminary data.</text>
</comment>
<dbReference type="Gene3D" id="2.30.30.110">
    <property type="match status" value="1"/>
</dbReference>
<dbReference type="SUPFAM" id="SSF50118">
    <property type="entry name" value="Cell growth inhibitor/plasmid maintenance toxic component"/>
    <property type="match status" value="1"/>
</dbReference>
<dbReference type="AlphaFoldDB" id="A0A9D7SYY5"/>
<dbReference type="InterPro" id="IPR003477">
    <property type="entry name" value="PemK-like"/>
</dbReference>